<organism evidence="2 3">
    <name type="scientific">Thermocatellispora tengchongensis</name>
    <dbReference type="NCBI Taxonomy" id="1073253"/>
    <lineage>
        <taxon>Bacteria</taxon>
        <taxon>Bacillati</taxon>
        <taxon>Actinomycetota</taxon>
        <taxon>Actinomycetes</taxon>
        <taxon>Streptosporangiales</taxon>
        <taxon>Streptosporangiaceae</taxon>
        <taxon>Thermocatellispora</taxon>
    </lineage>
</organism>
<comment type="caution">
    <text evidence="2">The sequence shown here is derived from an EMBL/GenBank/DDBJ whole genome shotgun (WGS) entry which is preliminary data.</text>
</comment>
<proteinExistence type="predicted"/>
<keyword evidence="1" id="KW-1133">Transmembrane helix</keyword>
<gene>
    <name evidence="2" type="ORF">HNP84_002359</name>
</gene>
<name>A0A840P413_9ACTN</name>
<reference evidence="2 3" key="1">
    <citation type="submission" date="2020-08" db="EMBL/GenBank/DDBJ databases">
        <title>Genomic Encyclopedia of Type Strains, Phase IV (KMG-IV): sequencing the most valuable type-strain genomes for metagenomic binning, comparative biology and taxonomic classification.</title>
        <authorList>
            <person name="Goeker M."/>
        </authorList>
    </citation>
    <scope>NUCLEOTIDE SEQUENCE [LARGE SCALE GENOMIC DNA]</scope>
    <source>
        <strain evidence="2 3">DSM 45615</strain>
    </source>
</reference>
<dbReference type="EMBL" id="JACHGN010000004">
    <property type="protein sequence ID" value="MBB5132643.1"/>
    <property type="molecule type" value="Genomic_DNA"/>
</dbReference>
<dbReference type="Proteomes" id="UP000578449">
    <property type="component" value="Unassembled WGS sequence"/>
</dbReference>
<dbReference type="RefSeq" id="WP_185049612.1">
    <property type="nucleotide sequence ID" value="NZ_BAABIX010000003.1"/>
</dbReference>
<evidence type="ECO:0000313" key="3">
    <source>
        <dbReference type="Proteomes" id="UP000578449"/>
    </source>
</evidence>
<keyword evidence="1" id="KW-0812">Transmembrane</keyword>
<keyword evidence="1" id="KW-0472">Membrane</keyword>
<accession>A0A840P413</accession>
<feature type="transmembrane region" description="Helical" evidence="1">
    <location>
        <begin position="350"/>
        <end position="369"/>
    </location>
</feature>
<evidence type="ECO:0000313" key="2">
    <source>
        <dbReference type="EMBL" id="MBB5132643.1"/>
    </source>
</evidence>
<feature type="transmembrane region" description="Helical" evidence="1">
    <location>
        <begin position="381"/>
        <end position="399"/>
    </location>
</feature>
<sequence length="408" mass="45368">MLTRQMLVDAQREIERRIHLRLRQEAGRLPEKALASGQYLDHPDYDQRGLYGTAATMCVLARRATSDPAVAEQVSKLLYYVVNRSQAERAAVSGTLYRELVGRRIRLQRTDVFRMADIGFAVSFVTPAATGRTEALALVQKTLDGARLDPAGYAVGVEGGAANPLATAHALRCLAANNLPTRPEDWRYLREYLSDGSDVYVRCFVLLVLATYDPDRDRASLQSSWRECFTALRAEFHGHAEANHEYTRCGEQDYVRVPWQIYLVQACARLFPLTRFNGIVVQRKLCDIARQISGPAGFRYDASGSHLSTRTYACVWQAFSEVLDFNFGEPLPRLAVRAVSGVTRALSSRLFAVLTISLLAAVAVASLVQWLNAPGHSLGDLAPNLLAEVVLLIAARLGLQVRRARYRD</sequence>
<evidence type="ECO:0000256" key="1">
    <source>
        <dbReference type="SAM" id="Phobius"/>
    </source>
</evidence>
<protein>
    <submittedName>
        <fullName evidence="2">Uncharacterized protein</fullName>
    </submittedName>
</protein>
<keyword evidence="3" id="KW-1185">Reference proteome</keyword>
<dbReference type="AlphaFoldDB" id="A0A840P413"/>